<dbReference type="EMBL" id="MSTI01000156">
    <property type="protein sequence ID" value="OLV16033.1"/>
    <property type="molecule type" value="Genomic_DNA"/>
</dbReference>
<dbReference type="OrthoDB" id="59382at2"/>
<feature type="domain" description="AAA" evidence="1">
    <location>
        <begin position="1"/>
        <end position="168"/>
    </location>
</feature>
<dbReference type="AlphaFoldDB" id="A0A1U7NSX7"/>
<organism evidence="2 3">
    <name type="scientific">Deinococcus marmoris</name>
    <dbReference type="NCBI Taxonomy" id="249408"/>
    <lineage>
        <taxon>Bacteria</taxon>
        <taxon>Thermotogati</taxon>
        <taxon>Deinococcota</taxon>
        <taxon>Deinococci</taxon>
        <taxon>Deinococcales</taxon>
        <taxon>Deinococcaceae</taxon>
        <taxon>Deinococcus</taxon>
    </lineage>
</organism>
<dbReference type="CDD" id="cd02042">
    <property type="entry name" value="ParAB_family"/>
    <property type="match status" value="1"/>
</dbReference>
<evidence type="ECO:0000259" key="1">
    <source>
        <dbReference type="Pfam" id="PF13614"/>
    </source>
</evidence>
<sequence>MKTLTLFNHAGGVMKSSLTRDVGFTLAQAGQRVLLVDLDPQANLTDWLGVSGVTREQTVYNTASRGDPLPPPAEVHGLHLIPSDVSLALAEGQMMGVVGAHLHLRQALLDVADRYDVVLIDSPPSLGQLSILGALAADHLIVPVPTRQKGMNALAGLSEAMATYRKLRPDLTVALYVPTLYDSRRSHDREAYAALQGLLSPLASPIADRGAVWNDSSSAGQPVGVYAPGSPVHRDVLTVTAEIARAVGLTVQIPGVGA</sequence>
<gene>
    <name evidence="2" type="ORF">BOO71_0013105</name>
</gene>
<dbReference type="Proteomes" id="UP000186607">
    <property type="component" value="Unassembled WGS sequence"/>
</dbReference>
<evidence type="ECO:0000313" key="2">
    <source>
        <dbReference type="EMBL" id="OLV16033.1"/>
    </source>
</evidence>
<dbReference type="eggNOG" id="COG1192">
    <property type="taxonomic scope" value="Bacteria"/>
</dbReference>
<accession>A0A1U7NSX7</accession>
<evidence type="ECO:0000313" key="3">
    <source>
        <dbReference type="Proteomes" id="UP000186607"/>
    </source>
</evidence>
<dbReference type="InterPro" id="IPR027417">
    <property type="entry name" value="P-loop_NTPase"/>
</dbReference>
<dbReference type="Gene3D" id="3.40.50.300">
    <property type="entry name" value="P-loop containing nucleotide triphosphate hydrolases"/>
    <property type="match status" value="1"/>
</dbReference>
<reference evidence="2 3" key="1">
    <citation type="submission" date="2017-01" db="EMBL/GenBank/DDBJ databases">
        <title>Genome Analysis of Deinococcus marmoris KOPRI26562.</title>
        <authorList>
            <person name="Kim J.H."/>
            <person name="Oh H.-M."/>
        </authorList>
    </citation>
    <scope>NUCLEOTIDE SEQUENCE [LARGE SCALE GENOMIC DNA]</scope>
    <source>
        <strain evidence="2 3">KOPRI26562</strain>
    </source>
</reference>
<dbReference type="PANTHER" id="PTHR13696">
    <property type="entry name" value="P-LOOP CONTAINING NUCLEOSIDE TRIPHOSPHATE HYDROLASE"/>
    <property type="match status" value="1"/>
</dbReference>
<dbReference type="InterPro" id="IPR050678">
    <property type="entry name" value="DNA_Partitioning_ATPase"/>
</dbReference>
<protein>
    <submittedName>
        <fullName evidence="2">ParA family protein</fullName>
    </submittedName>
</protein>
<dbReference type="InterPro" id="IPR025669">
    <property type="entry name" value="AAA_dom"/>
</dbReference>
<dbReference type="Pfam" id="PF13614">
    <property type="entry name" value="AAA_31"/>
    <property type="match status" value="1"/>
</dbReference>
<dbReference type="PANTHER" id="PTHR13696:SF52">
    <property type="entry name" value="PARA FAMILY PROTEIN CT_582"/>
    <property type="match status" value="1"/>
</dbReference>
<proteinExistence type="predicted"/>
<dbReference type="RefSeq" id="WP_075836280.1">
    <property type="nucleotide sequence ID" value="NZ_MSTI01000156.1"/>
</dbReference>
<name>A0A1U7NSX7_9DEIO</name>
<dbReference type="STRING" id="249408.BOO71_0013105"/>
<comment type="caution">
    <text evidence="2">The sequence shown here is derived from an EMBL/GenBank/DDBJ whole genome shotgun (WGS) entry which is preliminary data.</text>
</comment>
<keyword evidence="3" id="KW-1185">Reference proteome</keyword>
<dbReference type="SUPFAM" id="SSF52540">
    <property type="entry name" value="P-loop containing nucleoside triphosphate hydrolases"/>
    <property type="match status" value="1"/>
</dbReference>